<sequence>MRNVGVGGGGPVGREGGASVAGRDPVDCGVTCDPVVPAGVGLALRTPLEEGGPRLSIEAYTAKGKQKLSDLKLDYNMLYLPRLRVMVAEKALIFSDPQKLQQFIAKREAKGQRRNAQAAEDSDAEKDMDAVE</sequence>
<name>A0AAV7MZ63_PLEWA</name>
<dbReference type="AlphaFoldDB" id="A0AAV7MZ63"/>
<dbReference type="Gene3D" id="3.30.250.20">
    <property type="entry name" value="L1 transposable element, C-terminal domain"/>
    <property type="match status" value="1"/>
</dbReference>
<evidence type="ECO:0000256" key="1">
    <source>
        <dbReference type="SAM" id="MobiDB-lite"/>
    </source>
</evidence>
<evidence type="ECO:0000313" key="2">
    <source>
        <dbReference type="EMBL" id="KAJ1108626.1"/>
    </source>
</evidence>
<dbReference type="Proteomes" id="UP001066276">
    <property type="component" value="Chromosome 9"/>
</dbReference>
<reference evidence="2" key="1">
    <citation type="journal article" date="2022" name="bioRxiv">
        <title>Sequencing and chromosome-scale assembly of the giantPleurodeles waltlgenome.</title>
        <authorList>
            <person name="Brown T."/>
            <person name="Elewa A."/>
            <person name="Iarovenko S."/>
            <person name="Subramanian E."/>
            <person name="Araus A.J."/>
            <person name="Petzold A."/>
            <person name="Susuki M."/>
            <person name="Suzuki K.-i.T."/>
            <person name="Hayashi T."/>
            <person name="Toyoda A."/>
            <person name="Oliveira C."/>
            <person name="Osipova E."/>
            <person name="Leigh N.D."/>
            <person name="Simon A."/>
            <person name="Yun M.H."/>
        </authorList>
    </citation>
    <scope>NUCLEOTIDE SEQUENCE</scope>
    <source>
        <strain evidence="2">20211129_DDA</strain>
        <tissue evidence="2">Liver</tissue>
    </source>
</reference>
<dbReference type="EMBL" id="JANPWB010000013">
    <property type="protein sequence ID" value="KAJ1108626.1"/>
    <property type="molecule type" value="Genomic_DNA"/>
</dbReference>
<dbReference type="InterPro" id="IPR042566">
    <property type="entry name" value="L1_C"/>
</dbReference>
<organism evidence="2 3">
    <name type="scientific">Pleurodeles waltl</name>
    <name type="common">Iberian ribbed newt</name>
    <dbReference type="NCBI Taxonomy" id="8319"/>
    <lineage>
        <taxon>Eukaryota</taxon>
        <taxon>Metazoa</taxon>
        <taxon>Chordata</taxon>
        <taxon>Craniata</taxon>
        <taxon>Vertebrata</taxon>
        <taxon>Euteleostomi</taxon>
        <taxon>Amphibia</taxon>
        <taxon>Batrachia</taxon>
        <taxon>Caudata</taxon>
        <taxon>Salamandroidea</taxon>
        <taxon>Salamandridae</taxon>
        <taxon>Pleurodelinae</taxon>
        <taxon>Pleurodeles</taxon>
    </lineage>
</organism>
<protein>
    <submittedName>
        <fullName evidence="2">Uncharacterized protein</fullName>
    </submittedName>
</protein>
<evidence type="ECO:0000313" key="3">
    <source>
        <dbReference type="Proteomes" id="UP001066276"/>
    </source>
</evidence>
<feature type="region of interest" description="Disordered" evidence="1">
    <location>
        <begin position="106"/>
        <end position="132"/>
    </location>
</feature>
<gene>
    <name evidence="2" type="ORF">NDU88_006002</name>
</gene>
<keyword evidence="3" id="KW-1185">Reference proteome</keyword>
<comment type="caution">
    <text evidence="2">The sequence shown here is derived from an EMBL/GenBank/DDBJ whole genome shotgun (WGS) entry which is preliminary data.</text>
</comment>
<proteinExistence type="predicted"/>
<accession>A0AAV7MZ63</accession>